<feature type="region of interest" description="Disordered" evidence="1">
    <location>
        <begin position="165"/>
        <end position="214"/>
    </location>
</feature>
<feature type="compositionally biased region" description="Basic residues" evidence="1">
    <location>
        <begin position="179"/>
        <end position="202"/>
    </location>
</feature>
<dbReference type="AlphaFoldDB" id="A0A2T8KKV7"/>
<dbReference type="Proteomes" id="UP000243499">
    <property type="component" value="Chromosome 3"/>
</dbReference>
<dbReference type="Gramene" id="PVH62806">
    <property type="protein sequence ID" value="PVH62806"/>
    <property type="gene ID" value="PAHAL_3G406200"/>
</dbReference>
<evidence type="ECO:0000256" key="1">
    <source>
        <dbReference type="SAM" id="MobiDB-lite"/>
    </source>
</evidence>
<accession>A0A2T8KKV7</accession>
<proteinExistence type="predicted"/>
<sequence length="267" mass="30080">MKTLMLLQASKLYTPIIFEAFQGEYERSLIACTTTLEGNNEYLVAIGSLDENFTCFEKEYKVTGDPLKQTSTCSRGQFNRFGILYNEGRNIIENTKLDDMLRYKDMTRRFLNLALRAASNPGCTLLVNNTLGVLSKRVEEEINGCTDNVEPVTVPINVASPSDSVSTARLKKKEVQTKTSKRQKTWLDKKRKFTKKGSKKKGQGSMQEQENIKVPSVDGVPVQNIFTSTSLPKEGMSEAYMTINTFSQLLTGPFTNDLDAEFESFRE</sequence>
<gene>
    <name evidence="2" type="ORF">PAHAL_3G406200</name>
</gene>
<name>A0A2T8KKV7_9POAL</name>
<reference evidence="2" key="1">
    <citation type="submission" date="2018-04" db="EMBL/GenBank/DDBJ databases">
        <title>WGS assembly of Panicum hallii.</title>
        <authorList>
            <person name="Lovell J."/>
            <person name="Jenkins J."/>
            <person name="Lowry D."/>
            <person name="Mamidi S."/>
            <person name="Sreedasyam A."/>
            <person name="Weng X."/>
            <person name="Barry K."/>
            <person name="Bonette J."/>
            <person name="Campitelli B."/>
            <person name="Daum C."/>
            <person name="Gordon S."/>
            <person name="Gould B."/>
            <person name="Lipzen A."/>
            <person name="Macqueen A."/>
            <person name="Palacio-Mejia J."/>
            <person name="Plott C."/>
            <person name="Shakirov E."/>
            <person name="Shu S."/>
            <person name="Yoshinaga Y."/>
            <person name="Zane M."/>
            <person name="Rokhsar D."/>
            <person name="Grimwood J."/>
            <person name="Schmutz J."/>
            <person name="Juenger T."/>
        </authorList>
    </citation>
    <scope>NUCLEOTIDE SEQUENCE [LARGE SCALE GENOMIC DNA]</scope>
    <source>
        <strain evidence="2">FIL2</strain>
    </source>
</reference>
<dbReference type="EMBL" id="CM008048">
    <property type="protein sequence ID" value="PVH62806.1"/>
    <property type="molecule type" value="Genomic_DNA"/>
</dbReference>
<protein>
    <submittedName>
        <fullName evidence="2">Uncharacterized protein</fullName>
    </submittedName>
</protein>
<organism evidence="2">
    <name type="scientific">Panicum hallii</name>
    <dbReference type="NCBI Taxonomy" id="206008"/>
    <lineage>
        <taxon>Eukaryota</taxon>
        <taxon>Viridiplantae</taxon>
        <taxon>Streptophyta</taxon>
        <taxon>Embryophyta</taxon>
        <taxon>Tracheophyta</taxon>
        <taxon>Spermatophyta</taxon>
        <taxon>Magnoliopsida</taxon>
        <taxon>Liliopsida</taxon>
        <taxon>Poales</taxon>
        <taxon>Poaceae</taxon>
        <taxon>PACMAD clade</taxon>
        <taxon>Panicoideae</taxon>
        <taxon>Panicodae</taxon>
        <taxon>Paniceae</taxon>
        <taxon>Panicinae</taxon>
        <taxon>Panicum</taxon>
        <taxon>Panicum sect. Panicum</taxon>
    </lineage>
</organism>
<evidence type="ECO:0000313" key="2">
    <source>
        <dbReference type="EMBL" id="PVH62806.1"/>
    </source>
</evidence>